<dbReference type="PANTHER" id="PTHR10210:SF32">
    <property type="entry name" value="RIBOSE-PHOSPHATE PYROPHOSPHOKINASE 2"/>
    <property type="match status" value="1"/>
</dbReference>
<evidence type="ECO:0000256" key="1">
    <source>
        <dbReference type="ARBA" id="ARBA00013247"/>
    </source>
</evidence>
<evidence type="ECO:0000256" key="5">
    <source>
        <dbReference type="ARBA" id="ARBA00022777"/>
    </source>
</evidence>
<dbReference type="NCBIfam" id="TIGR01251">
    <property type="entry name" value="ribP_PPkin"/>
    <property type="match status" value="1"/>
</dbReference>
<evidence type="ECO:0000256" key="7">
    <source>
        <dbReference type="ARBA" id="ARBA00049535"/>
    </source>
</evidence>
<evidence type="ECO:0000259" key="10">
    <source>
        <dbReference type="Pfam" id="PF13793"/>
    </source>
</evidence>
<keyword evidence="3 8" id="KW-0545">Nucleotide biosynthesis</keyword>
<keyword evidence="5" id="KW-0418">Kinase</keyword>
<keyword evidence="6" id="KW-0067">ATP-binding</keyword>
<dbReference type="NCBIfam" id="NF005537">
    <property type="entry name" value="PRK07199.1"/>
    <property type="match status" value="1"/>
</dbReference>
<dbReference type="Proteomes" id="UP001163266">
    <property type="component" value="Chromosome"/>
</dbReference>
<gene>
    <name evidence="11" type="ORF">OMP39_07495</name>
</gene>
<name>A0ABY6MWM2_9BURK</name>
<keyword evidence="2 11" id="KW-0808">Transferase</keyword>
<dbReference type="InterPro" id="IPR029057">
    <property type="entry name" value="PRTase-like"/>
</dbReference>
<dbReference type="InterPro" id="IPR005946">
    <property type="entry name" value="Rib-P_diPkinase"/>
</dbReference>
<evidence type="ECO:0000256" key="2">
    <source>
        <dbReference type="ARBA" id="ARBA00022679"/>
    </source>
</evidence>
<comment type="similarity">
    <text evidence="8">Belongs to the ribose-phosphate pyrophosphokinase family.</text>
</comment>
<keyword evidence="12" id="KW-1185">Reference proteome</keyword>
<dbReference type="EMBL" id="CP110257">
    <property type="protein sequence ID" value="UZD56397.1"/>
    <property type="molecule type" value="Genomic_DNA"/>
</dbReference>
<dbReference type="Gene3D" id="3.40.50.2020">
    <property type="match status" value="2"/>
</dbReference>
<reference evidence="11" key="1">
    <citation type="submission" date="2022-10" db="EMBL/GenBank/DDBJ databases">
        <title>Complete genome sequence of Schlegelella aquatica LMG 23380.</title>
        <authorList>
            <person name="Musilova J."/>
            <person name="Kourilova X."/>
            <person name="Bezdicek M."/>
            <person name="Hermankova K."/>
            <person name="Obruca S."/>
            <person name="Sedlar K."/>
        </authorList>
    </citation>
    <scope>NUCLEOTIDE SEQUENCE</scope>
    <source>
        <strain evidence="11">LMG 23380</strain>
    </source>
</reference>
<dbReference type="CDD" id="cd06223">
    <property type="entry name" value="PRTases_typeI"/>
    <property type="match status" value="1"/>
</dbReference>
<dbReference type="InterPro" id="IPR000836">
    <property type="entry name" value="PRTase_dom"/>
</dbReference>
<dbReference type="Pfam" id="PF00156">
    <property type="entry name" value="Pribosyltran"/>
    <property type="match status" value="1"/>
</dbReference>
<dbReference type="Pfam" id="PF13793">
    <property type="entry name" value="Pribosyltran_N"/>
    <property type="match status" value="1"/>
</dbReference>
<dbReference type="EC" id="2.7.6.1" evidence="1"/>
<evidence type="ECO:0000256" key="8">
    <source>
        <dbReference type="RuleBase" id="RU004324"/>
    </source>
</evidence>
<keyword evidence="4" id="KW-0547">Nucleotide-binding</keyword>
<comment type="catalytic activity">
    <reaction evidence="7">
        <text>D-ribose 5-phosphate + ATP = 5-phospho-alpha-D-ribose 1-diphosphate + AMP + H(+)</text>
        <dbReference type="Rhea" id="RHEA:15609"/>
        <dbReference type="ChEBI" id="CHEBI:15378"/>
        <dbReference type="ChEBI" id="CHEBI:30616"/>
        <dbReference type="ChEBI" id="CHEBI:58017"/>
        <dbReference type="ChEBI" id="CHEBI:78346"/>
        <dbReference type="ChEBI" id="CHEBI:456215"/>
        <dbReference type="EC" id="2.7.6.1"/>
    </reaction>
</comment>
<accession>A0ABY6MWM2</accession>
<dbReference type="InterPro" id="IPR029099">
    <property type="entry name" value="Pribosyltran_N"/>
</dbReference>
<dbReference type="RefSeq" id="WP_264894399.1">
    <property type="nucleotide sequence ID" value="NZ_CP110257.1"/>
</dbReference>
<dbReference type="PANTHER" id="PTHR10210">
    <property type="entry name" value="RIBOSE-PHOSPHATE DIPHOSPHOKINASE FAMILY MEMBER"/>
    <property type="match status" value="1"/>
</dbReference>
<dbReference type="SMART" id="SM01400">
    <property type="entry name" value="Pribosyltran_N"/>
    <property type="match status" value="1"/>
</dbReference>
<organism evidence="11 12">
    <name type="scientific">Caldimonas aquatica</name>
    <dbReference type="NCBI Taxonomy" id="376175"/>
    <lineage>
        <taxon>Bacteria</taxon>
        <taxon>Pseudomonadati</taxon>
        <taxon>Pseudomonadota</taxon>
        <taxon>Betaproteobacteria</taxon>
        <taxon>Burkholderiales</taxon>
        <taxon>Sphaerotilaceae</taxon>
        <taxon>Caldimonas</taxon>
    </lineage>
</organism>
<sequence length="318" mass="33981">MNEASPTRHLCARASSAAVIALPGAEAQAEGLAARLSAERLTLEHRRFPDTELYLRVHGPVEGRHVIVAAHLHEPDAKTLAAVFLADALRDLGAAGVGIVAPYLPYMRQDARFQPGEAITSASYARVLSAAFDWLVTVDPHLHRHASLEEIYRLRAHVVPSAPAIARWIAAHVERPVVVGPDEESEQWVRRVAQSVGCGHVVLRKHRRGDRDVRIDPSALPAGGEFTPVVVDDIISSAATMADVVRLLTGRGFWAPVCVGVHGLFAPGALHTLRAAGAARLAVCNTVPPALPDVEVIDVEPGLADGVRHALEEAVLAP</sequence>
<dbReference type="SUPFAM" id="SSF53271">
    <property type="entry name" value="PRTase-like"/>
    <property type="match status" value="2"/>
</dbReference>
<evidence type="ECO:0000256" key="3">
    <source>
        <dbReference type="ARBA" id="ARBA00022727"/>
    </source>
</evidence>
<feature type="domain" description="Phosphoribosyltransferase" evidence="9">
    <location>
        <begin position="164"/>
        <end position="264"/>
    </location>
</feature>
<evidence type="ECO:0000313" key="11">
    <source>
        <dbReference type="EMBL" id="UZD56397.1"/>
    </source>
</evidence>
<evidence type="ECO:0000256" key="4">
    <source>
        <dbReference type="ARBA" id="ARBA00022741"/>
    </source>
</evidence>
<protein>
    <recommendedName>
        <fullName evidence="1">ribose-phosphate diphosphokinase</fullName>
        <ecNumber evidence="1">2.7.6.1</ecNumber>
    </recommendedName>
</protein>
<proteinExistence type="inferred from homology"/>
<evidence type="ECO:0000259" key="9">
    <source>
        <dbReference type="Pfam" id="PF00156"/>
    </source>
</evidence>
<feature type="domain" description="Ribose-phosphate pyrophosphokinase N-terminal" evidence="10">
    <location>
        <begin position="20"/>
        <end position="131"/>
    </location>
</feature>
<evidence type="ECO:0000313" key="12">
    <source>
        <dbReference type="Proteomes" id="UP001163266"/>
    </source>
</evidence>
<dbReference type="GO" id="GO:0004749">
    <property type="term" value="F:ribose phosphate diphosphokinase activity"/>
    <property type="evidence" value="ECO:0007669"/>
    <property type="project" value="UniProtKB-EC"/>
</dbReference>
<evidence type="ECO:0000256" key="6">
    <source>
        <dbReference type="ARBA" id="ARBA00022840"/>
    </source>
</evidence>